<dbReference type="Proteomes" id="UP000319769">
    <property type="component" value="Unassembled WGS sequence"/>
</dbReference>
<dbReference type="Pfam" id="PF03965">
    <property type="entry name" value="Penicillinase_R"/>
    <property type="match status" value="1"/>
</dbReference>
<dbReference type="InterPro" id="IPR005650">
    <property type="entry name" value="BlaI_family"/>
</dbReference>
<comment type="similarity">
    <text evidence="1">Belongs to the BlaI transcriptional regulatory family.</text>
</comment>
<dbReference type="GO" id="GO:0045892">
    <property type="term" value="P:negative regulation of DNA-templated transcription"/>
    <property type="evidence" value="ECO:0007669"/>
    <property type="project" value="InterPro"/>
</dbReference>
<organism evidence="5 6">
    <name type="scientific">Amycolatopsis acidicola</name>
    <dbReference type="NCBI Taxonomy" id="2596893"/>
    <lineage>
        <taxon>Bacteria</taxon>
        <taxon>Bacillati</taxon>
        <taxon>Actinomycetota</taxon>
        <taxon>Actinomycetes</taxon>
        <taxon>Pseudonocardiales</taxon>
        <taxon>Pseudonocardiaceae</taxon>
        <taxon>Amycolatopsis</taxon>
    </lineage>
</organism>
<reference evidence="5" key="1">
    <citation type="submission" date="2019-09" db="EMBL/GenBank/DDBJ databases">
        <authorList>
            <person name="Teo W.F.A."/>
            <person name="Duangmal K."/>
        </authorList>
    </citation>
    <scope>NUCLEOTIDE SEQUENCE [LARGE SCALE GENOMIC DNA]</scope>
    <source>
        <strain evidence="5">K81G1</strain>
    </source>
</reference>
<keyword evidence="4" id="KW-0804">Transcription</keyword>
<keyword evidence="6" id="KW-1185">Reference proteome</keyword>
<dbReference type="InterPro" id="IPR036388">
    <property type="entry name" value="WH-like_DNA-bd_sf"/>
</dbReference>
<keyword evidence="2" id="KW-0805">Transcription regulation</keyword>
<evidence type="ECO:0000256" key="2">
    <source>
        <dbReference type="ARBA" id="ARBA00023015"/>
    </source>
</evidence>
<proteinExistence type="inferred from homology"/>
<keyword evidence="3" id="KW-0238">DNA-binding</keyword>
<dbReference type="Gene3D" id="1.10.10.10">
    <property type="entry name" value="Winged helix-like DNA-binding domain superfamily/Winged helix DNA-binding domain"/>
    <property type="match status" value="1"/>
</dbReference>
<dbReference type="OrthoDB" id="9813987at2"/>
<dbReference type="SUPFAM" id="SSF46785">
    <property type="entry name" value="Winged helix' DNA-binding domain"/>
    <property type="match status" value="1"/>
</dbReference>
<evidence type="ECO:0000256" key="4">
    <source>
        <dbReference type="ARBA" id="ARBA00023163"/>
    </source>
</evidence>
<sequence length="145" mass="15631">MSAQKGDWATSGGRLSRRGAGQLSGLVLELLRRDGRAQTPAEVLQQLTEAGSGPLAYTTVVTTLTRLHEQGVLDRYRTGRAYAYLAIGDPAKVTGRRMRRMLEAENDRDAVLASFVSELSPDDERALRDVLGADFGEPEGGVGGR</sequence>
<dbReference type="EMBL" id="VMNW02000003">
    <property type="protein sequence ID" value="KAA9166143.1"/>
    <property type="molecule type" value="Genomic_DNA"/>
</dbReference>
<dbReference type="AlphaFoldDB" id="A0A5N0VKU8"/>
<dbReference type="GO" id="GO:0003677">
    <property type="term" value="F:DNA binding"/>
    <property type="evidence" value="ECO:0007669"/>
    <property type="project" value="UniProtKB-KW"/>
</dbReference>
<gene>
    <name evidence="5" type="ORF">FPZ12_004170</name>
</gene>
<dbReference type="RefSeq" id="WP_144758045.1">
    <property type="nucleotide sequence ID" value="NZ_VMNW02000003.1"/>
</dbReference>
<protein>
    <submittedName>
        <fullName evidence="5">BlaI/MecI/CopY family transcriptional regulator</fullName>
    </submittedName>
</protein>
<evidence type="ECO:0000313" key="5">
    <source>
        <dbReference type="EMBL" id="KAA9166143.1"/>
    </source>
</evidence>
<comment type="caution">
    <text evidence="5">The sequence shown here is derived from an EMBL/GenBank/DDBJ whole genome shotgun (WGS) entry which is preliminary data.</text>
</comment>
<evidence type="ECO:0000313" key="6">
    <source>
        <dbReference type="Proteomes" id="UP000319769"/>
    </source>
</evidence>
<evidence type="ECO:0000256" key="1">
    <source>
        <dbReference type="ARBA" id="ARBA00011046"/>
    </source>
</evidence>
<dbReference type="InterPro" id="IPR036390">
    <property type="entry name" value="WH_DNA-bd_sf"/>
</dbReference>
<evidence type="ECO:0000256" key="3">
    <source>
        <dbReference type="ARBA" id="ARBA00023125"/>
    </source>
</evidence>
<name>A0A5N0VKU8_9PSEU</name>
<accession>A0A5N0VKU8</accession>